<dbReference type="EMBL" id="LT854257">
    <property type="protein sequence ID" value="SMR52843.1"/>
    <property type="molecule type" value="Genomic_DNA"/>
</dbReference>
<organism evidence="2 3">
    <name type="scientific">Zymoseptoria tritici ST99CH_1E4</name>
    <dbReference type="NCBI Taxonomy" id="1276532"/>
    <lineage>
        <taxon>Eukaryota</taxon>
        <taxon>Fungi</taxon>
        <taxon>Dikarya</taxon>
        <taxon>Ascomycota</taxon>
        <taxon>Pezizomycotina</taxon>
        <taxon>Dothideomycetes</taxon>
        <taxon>Dothideomycetidae</taxon>
        <taxon>Mycosphaerellales</taxon>
        <taxon>Mycosphaerellaceae</taxon>
        <taxon>Zymoseptoria</taxon>
    </lineage>
</organism>
<feature type="region of interest" description="Disordered" evidence="1">
    <location>
        <begin position="1"/>
        <end position="20"/>
    </location>
</feature>
<sequence length="633" mass="70030">MSRVPKHHHGALDERESPRYARKEGCVHEDLEPDVTTLIALTERGGSKKFGKMQRLTEDRTSLQTVLEEDNKASTWFVLDAPVSVEGQSAALTTISVATKQKSGSIRCMRARRSSTGLLCARSMISAPLISTWHTLQHSLGGPHPRTARRHKLGKSLQPKTLLGAPFLTLAYRQLLKAQTSVENIKQHYLVWGLACITGVRPGSMTVCPGYGQGASLGLTGVTRDEDGAMRWKDFEFIQLNGIAGITVKVTFKYMKGHRDPYAQGSSCQPRRSHCSQREVDSRCCLMQLVCGRNAFSFCVYSYWLRLPTAEVFIVADMQKPSREFERGQESSGQCWTSSTAVNEIGKNATMPCKASTQSGELDVTKAMKEAALNTDLRRTAIDIGMLERVSMYSFRREAIIEMQRAMGTELARTLANHIPDSGTVLTYDTSLTRAKKQYSAEFLPELKAHKKAAVIGDRTLACDADAEVSRPAQAVDGVSLDENDEFDKAELDEGGVEKTGNDSRTAPTYFNQLDDQAVIMPDYDEGGADTIKKLIGFVQSNRLTEDEGQAAGLLQAFRLKTAHLETEYRSRDAQLLRAALNTAKLLRHVDEQLADKIVARGSPGLRSLKIDTVIEAVPTSSSYTRRRVRRSL</sequence>
<name>A0A2H1GH02_ZYMTR</name>
<reference evidence="3" key="1">
    <citation type="submission" date="2017-05" db="EMBL/GenBank/DDBJ databases">
        <authorList>
            <person name="Song R."/>
            <person name="Chenine A.L."/>
            <person name="Ruprecht R.M."/>
        </authorList>
    </citation>
    <scope>NUCLEOTIDE SEQUENCE [LARGE SCALE GENOMIC DNA]</scope>
</reference>
<dbReference type="AlphaFoldDB" id="A0A2H1GH02"/>
<proteinExistence type="predicted"/>
<evidence type="ECO:0000256" key="1">
    <source>
        <dbReference type="SAM" id="MobiDB-lite"/>
    </source>
</evidence>
<dbReference type="Proteomes" id="UP000245764">
    <property type="component" value="Chromosome 5"/>
</dbReference>
<gene>
    <name evidence="2" type="ORF">ZT1E4_G6118</name>
</gene>
<evidence type="ECO:0000313" key="3">
    <source>
        <dbReference type="Proteomes" id="UP000245764"/>
    </source>
</evidence>
<evidence type="ECO:0000313" key="2">
    <source>
        <dbReference type="EMBL" id="SMR52843.1"/>
    </source>
</evidence>
<accession>A0A2H1GH02</accession>
<feature type="compositionally biased region" description="Basic and acidic residues" evidence="1">
    <location>
        <begin position="10"/>
        <end position="20"/>
    </location>
</feature>
<protein>
    <submittedName>
        <fullName evidence="2">Uncharacterized protein</fullName>
    </submittedName>
</protein>